<dbReference type="PANTHER" id="PTHR46505">
    <property type="entry name" value="OXIDOREDUCTASE NAD-BINDING DOMAIN-CONTAINING PROTEIN 1"/>
    <property type="match status" value="1"/>
</dbReference>
<name>A0A4V6TLT0_AURPU</name>
<dbReference type="GO" id="GO:0016491">
    <property type="term" value="F:oxidoreductase activity"/>
    <property type="evidence" value="ECO:0007669"/>
    <property type="project" value="UniProtKB-KW"/>
</dbReference>
<organism evidence="4 5">
    <name type="scientific">Aureobasidium pullulans</name>
    <name type="common">Black yeast</name>
    <name type="synonym">Pullularia pullulans</name>
    <dbReference type="NCBI Taxonomy" id="5580"/>
    <lineage>
        <taxon>Eukaryota</taxon>
        <taxon>Fungi</taxon>
        <taxon>Dikarya</taxon>
        <taxon>Ascomycota</taxon>
        <taxon>Pezizomycotina</taxon>
        <taxon>Dothideomycetes</taxon>
        <taxon>Dothideomycetidae</taxon>
        <taxon>Dothideales</taxon>
        <taxon>Saccotheciaceae</taxon>
        <taxon>Aureobasidium</taxon>
    </lineage>
</organism>
<dbReference type="InterPro" id="IPR039261">
    <property type="entry name" value="FNR_nucleotide-bd"/>
</dbReference>
<dbReference type="SUPFAM" id="SSF63380">
    <property type="entry name" value="Riboflavin synthase domain-like"/>
    <property type="match status" value="1"/>
</dbReference>
<keyword evidence="2" id="KW-0520">NAD</keyword>
<dbReference type="Gene3D" id="3.40.50.80">
    <property type="entry name" value="Nucleotide-binding domain of ferredoxin-NADP reductase (FNR) module"/>
    <property type="match status" value="1"/>
</dbReference>
<dbReference type="InterPro" id="IPR013121">
    <property type="entry name" value="Fe_red_NAD-bd_6"/>
</dbReference>
<dbReference type="InterPro" id="IPR052128">
    <property type="entry name" value="Oxidoreductase_NAD-binding"/>
</dbReference>
<dbReference type="PROSITE" id="PS51384">
    <property type="entry name" value="FAD_FR"/>
    <property type="match status" value="1"/>
</dbReference>
<reference evidence="4 5" key="1">
    <citation type="submission" date="2018-10" db="EMBL/GenBank/DDBJ databases">
        <title>Fifty Aureobasidium pullulans genomes reveal a recombining polyextremotolerant generalist.</title>
        <authorList>
            <person name="Gostincar C."/>
            <person name="Turk M."/>
            <person name="Zajc J."/>
            <person name="Gunde-Cimerman N."/>
        </authorList>
    </citation>
    <scope>NUCLEOTIDE SEQUENCE [LARGE SCALE GENOMIC DNA]</scope>
    <source>
        <strain evidence="4 5">EXF-3380</strain>
    </source>
</reference>
<dbReference type="EMBL" id="QZBU01000272">
    <property type="protein sequence ID" value="TIA68903.1"/>
    <property type="molecule type" value="Genomic_DNA"/>
</dbReference>
<dbReference type="InterPro" id="IPR017927">
    <property type="entry name" value="FAD-bd_FR_type"/>
</dbReference>
<feature type="non-terminal residue" evidence="4">
    <location>
        <position position="347"/>
    </location>
</feature>
<evidence type="ECO:0000259" key="3">
    <source>
        <dbReference type="PROSITE" id="PS51384"/>
    </source>
</evidence>
<dbReference type="Pfam" id="PF08030">
    <property type="entry name" value="NAD_binding_6"/>
    <property type="match status" value="1"/>
</dbReference>
<sequence length="347" mass="38272">MNTHALQVESLYQSRPGSHVQTPKVSGVFLPNGCDVMPDLGMIADDSSFHLCSIGKHQCCREPERTQKTVAMFHKLLTSRAPCSPLRSCPSVIRSMATVRSSLSHEERTAQEPREARLEPVTVSRIDAVNDTIRLIRLSAMKPGHALKFQPGQWLDVFIPSLSKAGGFTITSTPTDQGQPTPQRQAYFELAIQKSTNPPAQWLWKPESEIINEQIIVRTGGSFVWPPPGIDVDGIEQVVLIAGGVGINPLISIFAHLMSLPQRPKKIRFVYGSKVEKGPIEASRILFLTRIMDLIKKQADTNIELDLFLTSASRSDIDHAKGLPEHVKLGRIEKDDLDGRCADTAGS</sequence>
<dbReference type="PANTHER" id="PTHR46505:SF1">
    <property type="entry name" value="OXIDOREDUCTASE NAD-BINDING DOMAIN-CONTAINING PROTEIN 1"/>
    <property type="match status" value="1"/>
</dbReference>
<feature type="domain" description="FAD-binding FR-type" evidence="3">
    <location>
        <begin position="116"/>
        <end position="226"/>
    </location>
</feature>
<dbReference type="Proteomes" id="UP000304947">
    <property type="component" value="Unassembled WGS sequence"/>
</dbReference>
<gene>
    <name evidence="4" type="ORF">D6C83_01497</name>
</gene>
<dbReference type="AlphaFoldDB" id="A0A4V6TLT0"/>
<dbReference type="CDD" id="cd00322">
    <property type="entry name" value="FNR_like"/>
    <property type="match status" value="1"/>
</dbReference>
<dbReference type="SUPFAM" id="SSF52343">
    <property type="entry name" value="Ferredoxin reductase-like, C-terminal NADP-linked domain"/>
    <property type="match status" value="1"/>
</dbReference>
<keyword evidence="1" id="KW-0560">Oxidoreductase</keyword>
<protein>
    <recommendedName>
        <fullName evidence="3">FAD-binding FR-type domain-containing protein</fullName>
    </recommendedName>
</protein>
<proteinExistence type="predicted"/>
<dbReference type="InterPro" id="IPR017938">
    <property type="entry name" value="Riboflavin_synthase-like_b-brl"/>
</dbReference>
<comment type="caution">
    <text evidence="4">The sequence shown here is derived from an EMBL/GenBank/DDBJ whole genome shotgun (WGS) entry which is preliminary data.</text>
</comment>
<accession>A0A4V6TLT0</accession>
<evidence type="ECO:0000313" key="4">
    <source>
        <dbReference type="EMBL" id="TIA68903.1"/>
    </source>
</evidence>
<evidence type="ECO:0000313" key="5">
    <source>
        <dbReference type="Proteomes" id="UP000304947"/>
    </source>
</evidence>
<dbReference type="GO" id="GO:0005739">
    <property type="term" value="C:mitochondrion"/>
    <property type="evidence" value="ECO:0007669"/>
    <property type="project" value="TreeGrafter"/>
</dbReference>
<evidence type="ECO:0000256" key="2">
    <source>
        <dbReference type="ARBA" id="ARBA00023027"/>
    </source>
</evidence>
<evidence type="ECO:0000256" key="1">
    <source>
        <dbReference type="ARBA" id="ARBA00023002"/>
    </source>
</evidence>
<dbReference type="Gene3D" id="2.40.30.10">
    <property type="entry name" value="Translation factors"/>
    <property type="match status" value="1"/>
</dbReference>